<comment type="caution">
    <text evidence="1">The sequence shown here is derived from an EMBL/GenBank/DDBJ whole genome shotgun (WGS) entry which is preliminary data.</text>
</comment>
<evidence type="ECO:0000313" key="2">
    <source>
        <dbReference type="Proteomes" id="UP000324800"/>
    </source>
</evidence>
<evidence type="ECO:0000313" key="1">
    <source>
        <dbReference type="EMBL" id="KAA6396413.1"/>
    </source>
</evidence>
<organism evidence="1 2">
    <name type="scientific">Streblomastix strix</name>
    <dbReference type="NCBI Taxonomy" id="222440"/>
    <lineage>
        <taxon>Eukaryota</taxon>
        <taxon>Metamonada</taxon>
        <taxon>Preaxostyla</taxon>
        <taxon>Oxymonadida</taxon>
        <taxon>Streblomastigidae</taxon>
        <taxon>Streblomastix</taxon>
    </lineage>
</organism>
<reference evidence="1 2" key="1">
    <citation type="submission" date="2019-03" db="EMBL/GenBank/DDBJ databases">
        <title>Single cell metagenomics reveals metabolic interactions within the superorganism composed of flagellate Streblomastix strix and complex community of Bacteroidetes bacteria on its surface.</title>
        <authorList>
            <person name="Treitli S.C."/>
            <person name="Kolisko M."/>
            <person name="Husnik F."/>
            <person name="Keeling P."/>
            <person name="Hampl V."/>
        </authorList>
    </citation>
    <scope>NUCLEOTIDE SEQUENCE [LARGE SCALE GENOMIC DNA]</scope>
    <source>
        <strain evidence="1">ST1C</strain>
    </source>
</reference>
<accession>A0A5J4WNM0</accession>
<dbReference type="Proteomes" id="UP000324800">
    <property type="component" value="Unassembled WGS sequence"/>
</dbReference>
<name>A0A5J4WNM0_9EUKA</name>
<dbReference type="AlphaFoldDB" id="A0A5J4WNM0"/>
<gene>
    <name evidence="1" type="ORF">EZS28_008061</name>
</gene>
<dbReference type="EMBL" id="SNRW01001433">
    <property type="protein sequence ID" value="KAA6396413.1"/>
    <property type="molecule type" value="Genomic_DNA"/>
</dbReference>
<sequence>MNYVRRIISFEGGFKKKYKQGEEDISKCTSLKGDLALIISFDYLDTQIKVKKYLFEVGVRIVDDDNKENLLEDEEKEDETDALINKMMAAENKDDKKKVQKKEKKIKKRKINMILKKNWKKK</sequence>
<proteinExistence type="predicted"/>
<protein>
    <submittedName>
        <fullName evidence="1">Uncharacterized protein</fullName>
    </submittedName>
</protein>